<comment type="caution">
    <text evidence="5">The sequence shown here is derived from an EMBL/GenBank/DDBJ whole genome shotgun (WGS) entry which is preliminary data.</text>
</comment>
<dbReference type="SUPFAM" id="SSF100950">
    <property type="entry name" value="NagB/RpiA/CoA transferase-like"/>
    <property type="match status" value="2"/>
</dbReference>
<evidence type="ECO:0000256" key="2">
    <source>
        <dbReference type="ARBA" id="ARBA00022679"/>
    </source>
</evidence>
<dbReference type="SMART" id="SM00882">
    <property type="entry name" value="CoA_trans"/>
    <property type="match status" value="1"/>
</dbReference>
<reference evidence="5 6" key="1">
    <citation type="journal article" date="2015" name="Genome Announc.">
        <title>Expanding the biotechnology potential of lactobacilli through comparative genomics of 213 strains and associated genera.</title>
        <authorList>
            <person name="Sun Z."/>
            <person name="Harris H.M."/>
            <person name="McCann A."/>
            <person name="Guo C."/>
            <person name="Argimon S."/>
            <person name="Zhang W."/>
            <person name="Yang X."/>
            <person name="Jeffery I.B."/>
            <person name="Cooney J.C."/>
            <person name="Kagawa T.F."/>
            <person name="Liu W."/>
            <person name="Song Y."/>
            <person name="Salvetti E."/>
            <person name="Wrobel A."/>
            <person name="Rasinkangas P."/>
            <person name="Parkhill J."/>
            <person name="Rea M.C."/>
            <person name="O'Sullivan O."/>
            <person name="Ritari J."/>
            <person name="Douillard F.P."/>
            <person name="Paul Ross R."/>
            <person name="Yang R."/>
            <person name="Briner A.E."/>
            <person name="Felis G.E."/>
            <person name="de Vos W.M."/>
            <person name="Barrangou R."/>
            <person name="Klaenhammer T.R."/>
            <person name="Caufield P.W."/>
            <person name="Cui Y."/>
            <person name="Zhang H."/>
            <person name="O'Toole P.W."/>
        </authorList>
    </citation>
    <scope>NUCLEOTIDE SEQUENCE [LARGE SCALE GENOMIC DNA]</scope>
    <source>
        <strain evidence="5 6">ATCC 27304</strain>
    </source>
</reference>
<dbReference type="Pfam" id="PF01144">
    <property type="entry name" value="CoA_trans"/>
    <property type="match status" value="1"/>
</dbReference>
<organism evidence="5 6">
    <name type="scientific">Liquorilactobacillus mali</name>
    <dbReference type="NCBI Taxonomy" id="1618"/>
    <lineage>
        <taxon>Bacteria</taxon>
        <taxon>Bacillati</taxon>
        <taxon>Bacillota</taxon>
        <taxon>Bacilli</taxon>
        <taxon>Lactobacillales</taxon>
        <taxon>Lactobacillaceae</taxon>
        <taxon>Liquorilactobacillus</taxon>
    </lineage>
</organism>
<evidence type="ECO:0000256" key="1">
    <source>
        <dbReference type="ARBA" id="ARBA00007154"/>
    </source>
</evidence>
<name>A0A0R2FDS4_9LACO</name>
<dbReference type="GO" id="GO:0046952">
    <property type="term" value="P:ketone body catabolic process"/>
    <property type="evidence" value="ECO:0007669"/>
    <property type="project" value="InterPro"/>
</dbReference>
<dbReference type="PATRIC" id="fig|1618.3.peg.1816"/>
<dbReference type="RefSeq" id="WP_056992555.1">
    <property type="nucleotide sequence ID" value="NZ_JQAR01000040.1"/>
</dbReference>
<dbReference type="InterPro" id="IPR037171">
    <property type="entry name" value="NagB/RpiA_transferase-like"/>
</dbReference>
<dbReference type="PIRSF" id="PIRSF000858">
    <property type="entry name" value="SCOT-t"/>
    <property type="match status" value="1"/>
</dbReference>
<dbReference type="AlphaFoldDB" id="A0A0R2FDS4"/>
<dbReference type="PANTHER" id="PTHR43293:SF1">
    <property type="entry name" value="ACETATE COA-TRANSFERASE YDIF"/>
    <property type="match status" value="1"/>
</dbReference>
<dbReference type="Gene3D" id="3.40.1080.10">
    <property type="entry name" value="Glutaconate Coenzyme A-transferase"/>
    <property type="match status" value="2"/>
</dbReference>
<accession>A0A0R2FDS4</accession>
<sequence length="532" mass="57974">MSVQFIDSKKAAQLIPDKAIIALDGFLGTDVPEEILENIKHRFETEGHPKEIDVWHASGIGDGKNKGTNNFAVKGLLHRLVGGHWALAPQLQPLAAHNDFEAFNFPQGVLSQIFRDSAAHKPVQINRVGLGTFVDPDISGGRLNDAAKADTLVSKVKIHNKDYLAYEVPKPNVALLRGTFADENGNITFEDEPLTLVATSVAMAAHNNGGKVFVQVKRVVKSGSLKPKDIRIPGVLVDYVVETSDEAMTMQSTSTLYNPDFIHQNILKTAKDINVPLDAKKVIARRASMFKKDSDSIVNYGIGKYPETVSLILKEEGAADNITTTVEPGTFGGVPLGGGNFGCAIAPESTIDEPYMFDFYDGGGIDITFLGLAESDKVGNVNVSKFGPKIAGTGGFVDITQNTSTIIFTGTFTAGGLKEEISNGELHILKEGKFDKFVNNVQQITFSGPVAYENKQHIYYVTERALFHLVKDGIELIEIAPGIDLEKDVLDHMAFKPIISPQLHEMDKRIFQEALMKTNNNLSKAHKPMTTV</sequence>
<protein>
    <submittedName>
        <fullName evidence="5">Propionate CoA-transferase</fullName>
    </submittedName>
</protein>
<evidence type="ECO:0000313" key="5">
    <source>
        <dbReference type="EMBL" id="KRN26627.1"/>
    </source>
</evidence>
<evidence type="ECO:0000256" key="4">
    <source>
        <dbReference type="PIRSR" id="PIRSR000858-1"/>
    </source>
</evidence>
<evidence type="ECO:0000313" key="6">
    <source>
        <dbReference type="Proteomes" id="UP000051727"/>
    </source>
</evidence>
<dbReference type="STRING" id="1618.IV36_GL001784"/>
<dbReference type="Proteomes" id="UP000051727">
    <property type="component" value="Unassembled WGS sequence"/>
</dbReference>
<gene>
    <name evidence="5" type="ORF">IV36_GL001784</name>
</gene>
<evidence type="ECO:0000256" key="3">
    <source>
        <dbReference type="PIRNR" id="PIRNR000858"/>
    </source>
</evidence>
<feature type="active site" description="5-glutamyl coenzyme A thioester intermediate" evidence="4">
    <location>
        <position position="327"/>
    </location>
</feature>
<dbReference type="OrthoDB" id="9805230at2"/>
<dbReference type="GO" id="GO:0008410">
    <property type="term" value="F:CoA-transferase activity"/>
    <property type="evidence" value="ECO:0007669"/>
    <property type="project" value="InterPro"/>
</dbReference>
<comment type="similarity">
    <text evidence="1 3">Belongs to the 3-oxoacid CoA-transferase family.</text>
</comment>
<dbReference type="PANTHER" id="PTHR43293">
    <property type="entry name" value="ACETATE COA-TRANSFERASE YDIF"/>
    <property type="match status" value="1"/>
</dbReference>
<keyword evidence="2 3" id="KW-0808">Transferase</keyword>
<dbReference type="InterPro" id="IPR014388">
    <property type="entry name" value="3-oxoacid_CoA-transferase"/>
</dbReference>
<dbReference type="EMBL" id="JQAR01000040">
    <property type="protein sequence ID" value="KRN26627.1"/>
    <property type="molecule type" value="Genomic_DNA"/>
</dbReference>
<dbReference type="InterPro" id="IPR004165">
    <property type="entry name" value="CoA_trans_fam_I"/>
</dbReference>
<proteinExistence type="inferred from homology"/>